<feature type="transmembrane region" description="Helical" evidence="7">
    <location>
        <begin position="20"/>
        <end position="43"/>
    </location>
</feature>
<keyword evidence="6 7" id="KW-0472">Membrane</keyword>
<feature type="transmembrane region" description="Helical" evidence="7">
    <location>
        <begin position="49"/>
        <end position="72"/>
    </location>
</feature>
<dbReference type="GO" id="GO:0005886">
    <property type="term" value="C:plasma membrane"/>
    <property type="evidence" value="ECO:0007669"/>
    <property type="project" value="UniProtKB-SubCell"/>
</dbReference>
<dbReference type="PANTHER" id="PTHR43045">
    <property type="entry name" value="SHIKIMATE TRANSPORTER"/>
    <property type="match status" value="1"/>
</dbReference>
<evidence type="ECO:0000256" key="2">
    <source>
        <dbReference type="ARBA" id="ARBA00022448"/>
    </source>
</evidence>
<feature type="transmembrane region" description="Helical" evidence="7">
    <location>
        <begin position="379"/>
        <end position="400"/>
    </location>
</feature>
<sequence length="459" mass="47491">MSSPFTTPVSKSPSARSARAAAFASVAGWSFDLFDLFLLLYVAGPVGKMIFPATSPTLSIAAVFGSFAVSIVMRPAGAAIFGELADRKGRKNIMVFVMAGVGISTAAMGLVPTYAAIGAASPIIFLALRIIQGLFVGGVTATTHTLGTESIGARWRGLMSGLIGGGGAGIGAALASLDYIVINRFFPGAAFGEWGWRVLFFTGLLGAALSLFVLRNVEESPMWQSGGSAGSAKRVPFRELIAGPRRKVFAINVAVAAGAGAQYYLTSGFMPTLLGEVVPVEPAARGAILLASSLIVVIAAVAAGELSEHIGRRRTMLAIGCLNVIALPAVLWAIAATGADGVSLIALLCMLLAFLANAAYAPVMIFLNERYPTALRSRGTAVCWNVGFMLGGLTPTFVNLLSPELSDVPSRLMVFLVVACLVFVVAALASPETRGALDRRDCAAAPVPTDRTTTVEADG</sequence>
<comment type="caution">
    <text evidence="9">The sequence shown here is derived from an EMBL/GenBank/DDBJ whole genome shotgun (WGS) entry which is preliminary data.</text>
</comment>
<dbReference type="InterPro" id="IPR011701">
    <property type="entry name" value="MFS"/>
</dbReference>
<evidence type="ECO:0000256" key="5">
    <source>
        <dbReference type="ARBA" id="ARBA00022989"/>
    </source>
</evidence>
<dbReference type="EMBL" id="JACHIW010000002">
    <property type="protein sequence ID" value="MBB5158863.1"/>
    <property type="molecule type" value="Genomic_DNA"/>
</dbReference>
<evidence type="ECO:0000256" key="6">
    <source>
        <dbReference type="ARBA" id="ARBA00023136"/>
    </source>
</evidence>
<dbReference type="Pfam" id="PF07690">
    <property type="entry name" value="MFS_1"/>
    <property type="match status" value="1"/>
</dbReference>
<keyword evidence="3" id="KW-1003">Cell membrane</keyword>
<dbReference type="InterPro" id="IPR036259">
    <property type="entry name" value="MFS_trans_sf"/>
</dbReference>
<keyword evidence="10" id="KW-1185">Reference proteome</keyword>
<evidence type="ECO:0000313" key="9">
    <source>
        <dbReference type="EMBL" id="MBB5158863.1"/>
    </source>
</evidence>
<feature type="domain" description="Major facilitator superfamily (MFS) profile" evidence="8">
    <location>
        <begin position="21"/>
        <end position="434"/>
    </location>
</feature>
<keyword evidence="2" id="KW-0813">Transport</keyword>
<keyword evidence="4 7" id="KW-0812">Transmembrane</keyword>
<feature type="transmembrane region" description="Helical" evidence="7">
    <location>
        <begin position="123"/>
        <end position="146"/>
    </location>
</feature>
<feature type="transmembrane region" description="Helical" evidence="7">
    <location>
        <begin position="194"/>
        <end position="214"/>
    </location>
</feature>
<proteinExistence type="predicted"/>
<dbReference type="RefSeq" id="WP_184730901.1">
    <property type="nucleotide sequence ID" value="NZ_JACHIW010000002.1"/>
</dbReference>
<dbReference type="Gene3D" id="1.20.1250.20">
    <property type="entry name" value="MFS general substrate transporter like domains"/>
    <property type="match status" value="2"/>
</dbReference>
<dbReference type="SUPFAM" id="SSF103473">
    <property type="entry name" value="MFS general substrate transporter"/>
    <property type="match status" value="1"/>
</dbReference>
<gene>
    <name evidence="9" type="ORF">BJ970_006462</name>
</gene>
<protein>
    <submittedName>
        <fullName evidence="9">MFS family permease</fullName>
    </submittedName>
</protein>
<dbReference type="Proteomes" id="UP000584374">
    <property type="component" value="Unassembled WGS sequence"/>
</dbReference>
<evidence type="ECO:0000256" key="3">
    <source>
        <dbReference type="ARBA" id="ARBA00022475"/>
    </source>
</evidence>
<dbReference type="InterPro" id="IPR020846">
    <property type="entry name" value="MFS_dom"/>
</dbReference>
<dbReference type="PROSITE" id="PS00216">
    <property type="entry name" value="SUGAR_TRANSPORT_1"/>
    <property type="match status" value="1"/>
</dbReference>
<feature type="transmembrane region" description="Helical" evidence="7">
    <location>
        <begin position="341"/>
        <end position="367"/>
    </location>
</feature>
<feature type="transmembrane region" description="Helical" evidence="7">
    <location>
        <begin position="316"/>
        <end position="335"/>
    </location>
</feature>
<keyword evidence="5 7" id="KW-1133">Transmembrane helix</keyword>
<dbReference type="AlphaFoldDB" id="A0A840QKF5"/>
<evidence type="ECO:0000256" key="4">
    <source>
        <dbReference type="ARBA" id="ARBA00022692"/>
    </source>
</evidence>
<comment type="subcellular location">
    <subcellularLocation>
        <location evidence="1">Cell membrane</location>
        <topology evidence="1">Multi-pass membrane protein</topology>
    </subcellularLocation>
</comment>
<dbReference type="PANTHER" id="PTHR43045:SF1">
    <property type="entry name" value="SHIKIMATE TRANSPORTER"/>
    <property type="match status" value="1"/>
</dbReference>
<evidence type="ECO:0000259" key="8">
    <source>
        <dbReference type="PROSITE" id="PS50850"/>
    </source>
</evidence>
<evidence type="ECO:0000313" key="10">
    <source>
        <dbReference type="Proteomes" id="UP000584374"/>
    </source>
</evidence>
<dbReference type="InterPro" id="IPR005829">
    <property type="entry name" value="Sugar_transporter_CS"/>
</dbReference>
<feature type="transmembrane region" description="Helical" evidence="7">
    <location>
        <begin position="158"/>
        <end position="182"/>
    </location>
</feature>
<organism evidence="9 10">
    <name type="scientific">Saccharopolyspora phatthalungensis</name>
    <dbReference type="NCBI Taxonomy" id="664693"/>
    <lineage>
        <taxon>Bacteria</taxon>
        <taxon>Bacillati</taxon>
        <taxon>Actinomycetota</taxon>
        <taxon>Actinomycetes</taxon>
        <taxon>Pseudonocardiales</taxon>
        <taxon>Pseudonocardiaceae</taxon>
        <taxon>Saccharopolyspora</taxon>
    </lineage>
</organism>
<accession>A0A840QKF5</accession>
<reference evidence="9 10" key="1">
    <citation type="submission" date="2020-08" db="EMBL/GenBank/DDBJ databases">
        <title>Sequencing the genomes of 1000 actinobacteria strains.</title>
        <authorList>
            <person name="Klenk H.-P."/>
        </authorList>
    </citation>
    <scope>NUCLEOTIDE SEQUENCE [LARGE SCALE GENOMIC DNA]</scope>
    <source>
        <strain evidence="9 10">DSM 45584</strain>
    </source>
</reference>
<dbReference type="PROSITE" id="PS00217">
    <property type="entry name" value="SUGAR_TRANSPORT_2"/>
    <property type="match status" value="1"/>
</dbReference>
<feature type="transmembrane region" description="Helical" evidence="7">
    <location>
        <begin position="286"/>
        <end position="304"/>
    </location>
</feature>
<feature type="transmembrane region" description="Helical" evidence="7">
    <location>
        <begin position="248"/>
        <end position="266"/>
    </location>
</feature>
<dbReference type="GO" id="GO:0022857">
    <property type="term" value="F:transmembrane transporter activity"/>
    <property type="evidence" value="ECO:0007669"/>
    <property type="project" value="InterPro"/>
</dbReference>
<dbReference type="PROSITE" id="PS50850">
    <property type="entry name" value="MFS"/>
    <property type="match status" value="1"/>
</dbReference>
<evidence type="ECO:0000256" key="1">
    <source>
        <dbReference type="ARBA" id="ARBA00004651"/>
    </source>
</evidence>
<feature type="transmembrane region" description="Helical" evidence="7">
    <location>
        <begin position="412"/>
        <end position="430"/>
    </location>
</feature>
<name>A0A840QKF5_9PSEU</name>
<feature type="transmembrane region" description="Helical" evidence="7">
    <location>
        <begin position="93"/>
        <end position="117"/>
    </location>
</feature>
<evidence type="ECO:0000256" key="7">
    <source>
        <dbReference type="SAM" id="Phobius"/>
    </source>
</evidence>